<organism evidence="4 5">
    <name type="scientific">Metabacillus idriensis</name>
    <dbReference type="NCBI Taxonomy" id="324768"/>
    <lineage>
        <taxon>Bacteria</taxon>
        <taxon>Bacillati</taxon>
        <taxon>Bacillota</taxon>
        <taxon>Bacilli</taxon>
        <taxon>Bacillales</taxon>
        <taxon>Bacillaceae</taxon>
        <taxon>Metabacillus</taxon>
    </lineage>
</organism>
<gene>
    <name evidence="4" type="ORF">GJU41_17460</name>
</gene>
<dbReference type="SUPFAM" id="SSF49764">
    <property type="entry name" value="HSP20-like chaperones"/>
    <property type="match status" value="1"/>
</dbReference>
<protein>
    <submittedName>
        <fullName evidence="4">Hsp20 family protein</fullName>
    </submittedName>
</protein>
<comment type="similarity">
    <text evidence="1 2">Belongs to the small heat shock protein (HSP20) family.</text>
</comment>
<feature type="domain" description="SHSP" evidence="3">
    <location>
        <begin position="35"/>
        <end position="133"/>
    </location>
</feature>
<dbReference type="RefSeq" id="WP_154319171.1">
    <property type="nucleotide sequence ID" value="NZ_CAJGAA010000008.1"/>
</dbReference>
<reference evidence="4 5" key="1">
    <citation type="submission" date="2019-11" db="EMBL/GenBank/DDBJ databases">
        <title>Bacillus idriensis genome.</title>
        <authorList>
            <person name="Konopka E.N."/>
            <person name="Newman J.D."/>
        </authorList>
    </citation>
    <scope>NUCLEOTIDE SEQUENCE [LARGE SCALE GENOMIC DNA]</scope>
    <source>
        <strain evidence="4 5">DSM 19097</strain>
    </source>
</reference>
<accession>A0A6I2MEI4</accession>
<proteinExistence type="inferred from homology"/>
<comment type="caution">
    <text evidence="4">The sequence shown here is derived from an EMBL/GenBank/DDBJ whole genome shotgun (WGS) entry which is preliminary data.</text>
</comment>
<evidence type="ECO:0000313" key="5">
    <source>
        <dbReference type="Proteomes" id="UP000441585"/>
    </source>
</evidence>
<dbReference type="EMBL" id="WKKF01000006">
    <property type="protein sequence ID" value="MRX55754.1"/>
    <property type="molecule type" value="Genomic_DNA"/>
</dbReference>
<dbReference type="CDD" id="cd06464">
    <property type="entry name" value="ACD_sHsps-like"/>
    <property type="match status" value="1"/>
</dbReference>
<sequence>MSEKKQHPLYELAEQFFGENSFKQDLNEFEKMFRLKSSASYLKISQFEENGYYIVKAELPGIKKEQVSIDLHECYLTLTISHQEEINIQHTGGSSISQTCEHISKTVLLPFAPDKNQLKTTYKNSAMVISFPA</sequence>
<dbReference type="Gene3D" id="2.60.40.790">
    <property type="match status" value="1"/>
</dbReference>
<keyword evidence="5" id="KW-1185">Reference proteome</keyword>
<dbReference type="AlphaFoldDB" id="A0A6I2MEI4"/>
<dbReference type="Pfam" id="PF00011">
    <property type="entry name" value="HSP20"/>
    <property type="match status" value="1"/>
</dbReference>
<evidence type="ECO:0000259" key="3">
    <source>
        <dbReference type="PROSITE" id="PS01031"/>
    </source>
</evidence>
<name>A0A6I2MEI4_9BACI</name>
<evidence type="ECO:0000313" key="4">
    <source>
        <dbReference type="EMBL" id="MRX55754.1"/>
    </source>
</evidence>
<dbReference type="PROSITE" id="PS01031">
    <property type="entry name" value="SHSP"/>
    <property type="match status" value="1"/>
</dbReference>
<dbReference type="Proteomes" id="UP000441585">
    <property type="component" value="Unassembled WGS sequence"/>
</dbReference>
<evidence type="ECO:0000256" key="1">
    <source>
        <dbReference type="PROSITE-ProRule" id="PRU00285"/>
    </source>
</evidence>
<evidence type="ECO:0000256" key="2">
    <source>
        <dbReference type="RuleBase" id="RU003616"/>
    </source>
</evidence>
<dbReference type="InterPro" id="IPR008978">
    <property type="entry name" value="HSP20-like_chaperone"/>
</dbReference>
<dbReference type="InterPro" id="IPR002068">
    <property type="entry name" value="A-crystallin/Hsp20_dom"/>
</dbReference>